<reference evidence="5 6" key="1">
    <citation type="journal article" date="2019" name="Int. J. Syst. Evol. Microbiol.">
        <title>The Global Catalogue of Microorganisms (GCM) 10K type strain sequencing project: providing services to taxonomists for standard genome sequencing and annotation.</title>
        <authorList>
            <consortium name="The Broad Institute Genomics Platform"/>
            <consortium name="The Broad Institute Genome Sequencing Center for Infectious Disease"/>
            <person name="Wu L."/>
            <person name="Ma J."/>
        </authorList>
    </citation>
    <scope>NUCLEOTIDE SEQUENCE [LARGE SCALE GENOMIC DNA]</scope>
    <source>
        <strain evidence="5 6">CGMCC 1.12553</strain>
    </source>
</reference>
<dbReference type="AlphaFoldDB" id="A0ABD5PGP0"/>
<dbReference type="Pfam" id="PF01368">
    <property type="entry name" value="DHH"/>
    <property type="match status" value="1"/>
</dbReference>
<feature type="domain" description="DDH" evidence="2">
    <location>
        <begin position="152"/>
        <end position="294"/>
    </location>
</feature>
<feature type="domain" description="DHHA1" evidence="4">
    <location>
        <begin position="359"/>
        <end position="456"/>
    </location>
</feature>
<feature type="region of interest" description="Disordered" evidence="1">
    <location>
        <begin position="464"/>
        <end position="528"/>
    </location>
</feature>
<dbReference type="PANTHER" id="PTHR47618">
    <property type="entry name" value="BIFUNCTIONAL OLIGORIBONUCLEASE AND PAP PHOSPHATASE NRNA"/>
    <property type="match status" value="1"/>
</dbReference>
<dbReference type="InterPro" id="IPR038763">
    <property type="entry name" value="DHH_sf"/>
</dbReference>
<evidence type="ECO:0000256" key="1">
    <source>
        <dbReference type="SAM" id="MobiDB-lite"/>
    </source>
</evidence>
<name>A0ABD5PGP0_9EURY</name>
<protein>
    <submittedName>
        <fullName evidence="5">DHH family phosphoesterase</fullName>
    </submittedName>
</protein>
<gene>
    <name evidence="5" type="ORF">ACFO0N_19100</name>
</gene>
<dbReference type="Gene3D" id="3.40.50.720">
    <property type="entry name" value="NAD(P)-binding Rossmann-like Domain"/>
    <property type="match status" value="1"/>
</dbReference>
<evidence type="ECO:0000259" key="4">
    <source>
        <dbReference type="Pfam" id="PF02272"/>
    </source>
</evidence>
<sequence>MDRRLVLGCGTVGHDVIEWAVDQPGRLHVITSDPSRVDVLRDDSVRAVEADPTEPAVYPDSADVVVVAGDDPERNRVAAEAARARYPDALLFAYTGEGADAESKAAIGAVADRVLDLEHAVGDRVLDVATGDAAVRMQKLRRVLWSLDGPLAVVAHDNPDPDALASAVALVRLAEDAGVDADACYFGEISHQENRALVNLLDLDLRDLDPDETLDDYAGIALVDHSRPGVNDGLSEDTKVDIVVDHHPPRAPVEARFVDLRSDAGATSTLLTDYLERFGVAPDRTTATALLYGIRIDTKDFTREASSMDFEAAAYLLSTADESVLERVETPSMSAEVLETLAKAIRNRDLRDSALATGVGRIRDRDALAQAADRLLDMEGVSATLVYGFKNGTVYVSARARGTGLDLGETLRDAFDAIGSAGGHADMAGAQIPLGILADVDEGSAESLAEVVRDIVSERFFETLKDAPQTPPGDLGTDLAYELPGDGVDDSDPSSAGESATSGGDGAGLSALERAEGDESGDDEEERT</sequence>
<dbReference type="InterPro" id="IPR003156">
    <property type="entry name" value="DHHA1_dom"/>
</dbReference>
<dbReference type="SUPFAM" id="SSF64182">
    <property type="entry name" value="DHH phosphoesterases"/>
    <property type="match status" value="1"/>
</dbReference>
<evidence type="ECO:0000313" key="6">
    <source>
        <dbReference type="Proteomes" id="UP001595921"/>
    </source>
</evidence>
<accession>A0ABD5PGP0</accession>
<dbReference type="Pfam" id="PF02272">
    <property type="entry name" value="DHHA1"/>
    <property type="match status" value="1"/>
</dbReference>
<evidence type="ECO:0000313" key="5">
    <source>
        <dbReference type="EMBL" id="MFC4360062.1"/>
    </source>
</evidence>
<dbReference type="PANTHER" id="PTHR47618:SF1">
    <property type="entry name" value="BIFUNCTIONAL OLIGORIBONUCLEASE AND PAP PHOSPHATASE NRNA"/>
    <property type="match status" value="1"/>
</dbReference>
<evidence type="ECO:0000259" key="3">
    <source>
        <dbReference type="Pfam" id="PF02254"/>
    </source>
</evidence>
<dbReference type="Proteomes" id="UP001595921">
    <property type="component" value="Unassembled WGS sequence"/>
</dbReference>
<dbReference type="SUPFAM" id="SSF51735">
    <property type="entry name" value="NAD(P)-binding Rossmann-fold domains"/>
    <property type="match status" value="1"/>
</dbReference>
<dbReference type="Gene3D" id="3.90.1640.10">
    <property type="entry name" value="inorganic pyrophosphatase (n-terminal core)"/>
    <property type="match status" value="1"/>
</dbReference>
<comment type="caution">
    <text evidence="5">The sequence shown here is derived from an EMBL/GenBank/DDBJ whole genome shotgun (WGS) entry which is preliminary data.</text>
</comment>
<keyword evidence="6" id="KW-1185">Reference proteome</keyword>
<dbReference type="InterPro" id="IPR001667">
    <property type="entry name" value="DDH_dom"/>
</dbReference>
<dbReference type="EMBL" id="JBHSDS010000010">
    <property type="protein sequence ID" value="MFC4360062.1"/>
    <property type="molecule type" value="Genomic_DNA"/>
</dbReference>
<organism evidence="5 6">
    <name type="scientific">Halobium salinum</name>
    <dbReference type="NCBI Taxonomy" id="1364940"/>
    <lineage>
        <taxon>Archaea</taxon>
        <taxon>Methanobacteriati</taxon>
        <taxon>Methanobacteriota</taxon>
        <taxon>Stenosarchaea group</taxon>
        <taxon>Halobacteria</taxon>
        <taxon>Halobacteriales</taxon>
        <taxon>Haloferacaceae</taxon>
        <taxon>Halobium</taxon>
    </lineage>
</organism>
<evidence type="ECO:0000259" key="2">
    <source>
        <dbReference type="Pfam" id="PF01368"/>
    </source>
</evidence>
<dbReference type="Pfam" id="PF02254">
    <property type="entry name" value="TrkA_N"/>
    <property type="match status" value="1"/>
</dbReference>
<feature type="compositionally biased region" description="Acidic residues" evidence="1">
    <location>
        <begin position="516"/>
        <end position="528"/>
    </location>
</feature>
<dbReference type="InterPro" id="IPR036291">
    <property type="entry name" value="NAD(P)-bd_dom_sf"/>
</dbReference>
<dbReference type="InterPro" id="IPR003148">
    <property type="entry name" value="RCK_N"/>
</dbReference>
<dbReference type="RefSeq" id="WP_267623241.1">
    <property type="nucleotide sequence ID" value="NZ_JAODIW010000008.1"/>
</dbReference>
<dbReference type="InterPro" id="IPR051319">
    <property type="entry name" value="Oligoribo/pAp-PDE_c-di-AMP_PDE"/>
</dbReference>
<proteinExistence type="predicted"/>
<feature type="domain" description="RCK N-terminal" evidence="3">
    <location>
        <begin position="5"/>
        <end position="95"/>
    </location>
</feature>